<dbReference type="AlphaFoldDB" id="A0A9I9EHA3"/>
<dbReference type="Gramene" id="MELO3C033780.2.1">
    <property type="protein sequence ID" value="MELO3C033780.2.1"/>
    <property type="gene ID" value="MELO3C033780.2"/>
</dbReference>
<organism evidence="1">
    <name type="scientific">Cucumis melo</name>
    <name type="common">Muskmelon</name>
    <dbReference type="NCBI Taxonomy" id="3656"/>
    <lineage>
        <taxon>Eukaryota</taxon>
        <taxon>Viridiplantae</taxon>
        <taxon>Streptophyta</taxon>
        <taxon>Embryophyta</taxon>
        <taxon>Tracheophyta</taxon>
        <taxon>Spermatophyta</taxon>
        <taxon>Magnoliopsida</taxon>
        <taxon>eudicotyledons</taxon>
        <taxon>Gunneridae</taxon>
        <taxon>Pentapetalae</taxon>
        <taxon>rosids</taxon>
        <taxon>fabids</taxon>
        <taxon>Cucurbitales</taxon>
        <taxon>Cucurbitaceae</taxon>
        <taxon>Benincaseae</taxon>
        <taxon>Cucumis</taxon>
    </lineage>
</organism>
<sequence>MKIDIILVKMIGERGLGIEERKSESEESDLKGLNLINRYKIKPL</sequence>
<accession>A0A9I9EHA3</accession>
<dbReference type="EnsemblPlants" id="MELO3C033780.2.1">
    <property type="protein sequence ID" value="MELO3C033780.2.1"/>
    <property type="gene ID" value="MELO3C033780.2"/>
</dbReference>
<proteinExistence type="predicted"/>
<reference evidence="1" key="1">
    <citation type="submission" date="2023-03" db="UniProtKB">
        <authorList>
            <consortium name="EnsemblPlants"/>
        </authorList>
    </citation>
    <scope>IDENTIFICATION</scope>
</reference>
<protein>
    <submittedName>
        <fullName evidence="1">Uncharacterized protein</fullName>
    </submittedName>
</protein>
<evidence type="ECO:0000313" key="1">
    <source>
        <dbReference type="EnsemblPlants" id="MELO3C033780.2.1"/>
    </source>
</evidence>
<name>A0A9I9EHA3_CUCME</name>